<dbReference type="PANTHER" id="PTHR46481:SF10">
    <property type="entry name" value="ZINC FINGER BED DOMAIN-CONTAINING PROTEIN 39"/>
    <property type="match status" value="1"/>
</dbReference>
<keyword evidence="3" id="KW-0863">Zinc-finger</keyword>
<evidence type="ECO:0000256" key="4">
    <source>
        <dbReference type="ARBA" id="ARBA00022833"/>
    </source>
</evidence>
<feature type="compositionally biased region" description="Low complexity" evidence="6">
    <location>
        <begin position="675"/>
        <end position="688"/>
    </location>
</feature>
<accession>A0A819WA09</accession>
<comment type="subcellular location">
    <subcellularLocation>
        <location evidence="1">Nucleus</location>
    </subcellularLocation>
</comment>
<feature type="compositionally biased region" description="Acidic residues" evidence="6">
    <location>
        <begin position="378"/>
        <end position="390"/>
    </location>
</feature>
<evidence type="ECO:0000256" key="1">
    <source>
        <dbReference type="ARBA" id="ARBA00004123"/>
    </source>
</evidence>
<comment type="caution">
    <text evidence="8">The sequence shown here is derived from an EMBL/GenBank/DDBJ whole genome shotgun (WGS) entry which is preliminary data.</text>
</comment>
<dbReference type="InterPro" id="IPR012337">
    <property type="entry name" value="RNaseH-like_sf"/>
</dbReference>
<feature type="region of interest" description="Disordered" evidence="6">
    <location>
        <begin position="349"/>
        <end position="390"/>
    </location>
</feature>
<dbReference type="InterPro" id="IPR052035">
    <property type="entry name" value="ZnF_BED_domain_contain"/>
</dbReference>
<keyword evidence="2" id="KW-0479">Metal-binding</keyword>
<dbReference type="GO" id="GO:0005634">
    <property type="term" value="C:nucleus"/>
    <property type="evidence" value="ECO:0007669"/>
    <property type="project" value="UniProtKB-SubCell"/>
</dbReference>
<dbReference type="PANTHER" id="PTHR46481">
    <property type="entry name" value="ZINC FINGER BED DOMAIN-CONTAINING PROTEIN 4"/>
    <property type="match status" value="1"/>
</dbReference>
<dbReference type="SUPFAM" id="SSF57667">
    <property type="entry name" value="beta-beta-alpha zinc fingers"/>
    <property type="match status" value="1"/>
</dbReference>
<dbReference type="InterPro" id="IPR008906">
    <property type="entry name" value="HATC_C_dom"/>
</dbReference>
<evidence type="ECO:0000313" key="8">
    <source>
        <dbReference type="EMBL" id="CAF4120917.1"/>
    </source>
</evidence>
<dbReference type="GO" id="GO:0008270">
    <property type="term" value="F:zinc ion binding"/>
    <property type="evidence" value="ECO:0007669"/>
    <property type="project" value="UniProtKB-KW"/>
</dbReference>
<proteinExistence type="predicted"/>
<dbReference type="EMBL" id="CAJOBB010005234">
    <property type="protein sequence ID" value="CAF4120917.1"/>
    <property type="molecule type" value="Genomic_DNA"/>
</dbReference>
<evidence type="ECO:0000256" key="2">
    <source>
        <dbReference type="ARBA" id="ARBA00022723"/>
    </source>
</evidence>
<gene>
    <name evidence="8" type="ORF">KXQ929_LOCUS35635</name>
</gene>
<evidence type="ECO:0000256" key="6">
    <source>
        <dbReference type="SAM" id="MobiDB-lite"/>
    </source>
</evidence>
<dbReference type="Proteomes" id="UP000663868">
    <property type="component" value="Unassembled WGS sequence"/>
</dbReference>
<dbReference type="GO" id="GO:0046983">
    <property type="term" value="F:protein dimerization activity"/>
    <property type="evidence" value="ECO:0007669"/>
    <property type="project" value="InterPro"/>
</dbReference>
<organism evidence="8 9">
    <name type="scientific">Adineta steineri</name>
    <dbReference type="NCBI Taxonomy" id="433720"/>
    <lineage>
        <taxon>Eukaryota</taxon>
        <taxon>Metazoa</taxon>
        <taxon>Spiralia</taxon>
        <taxon>Gnathifera</taxon>
        <taxon>Rotifera</taxon>
        <taxon>Eurotatoria</taxon>
        <taxon>Bdelloidea</taxon>
        <taxon>Adinetida</taxon>
        <taxon>Adinetidae</taxon>
        <taxon>Adineta</taxon>
    </lineage>
</organism>
<dbReference type="Pfam" id="PF05699">
    <property type="entry name" value="Dimer_Tnp_hAT"/>
    <property type="match status" value="1"/>
</dbReference>
<evidence type="ECO:0000313" key="9">
    <source>
        <dbReference type="Proteomes" id="UP000663868"/>
    </source>
</evidence>
<keyword evidence="5" id="KW-0539">Nucleus</keyword>
<reference evidence="8" key="1">
    <citation type="submission" date="2021-02" db="EMBL/GenBank/DDBJ databases">
        <authorList>
            <person name="Nowell W R."/>
        </authorList>
    </citation>
    <scope>NUCLEOTIDE SEQUENCE</scope>
</reference>
<feature type="domain" description="HAT C-terminal dimerisation" evidence="7">
    <location>
        <begin position="596"/>
        <end position="634"/>
    </location>
</feature>
<feature type="region of interest" description="Disordered" evidence="6">
    <location>
        <begin position="643"/>
        <end position="711"/>
    </location>
</feature>
<protein>
    <recommendedName>
        <fullName evidence="7">HAT C-terminal dimerisation domain-containing protein</fullName>
    </recommendedName>
</protein>
<evidence type="ECO:0000256" key="5">
    <source>
        <dbReference type="ARBA" id="ARBA00023242"/>
    </source>
</evidence>
<name>A0A819WA09_9BILA</name>
<feature type="region of interest" description="Disordered" evidence="6">
    <location>
        <begin position="276"/>
        <end position="301"/>
    </location>
</feature>
<dbReference type="AlphaFoldDB" id="A0A819WA09"/>
<evidence type="ECO:0000256" key="3">
    <source>
        <dbReference type="ARBA" id="ARBA00022771"/>
    </source>
</evidence>
<dbReference type="SUPFAM" id="SSF53098">
    <property type="entry name" value="Ribonuclease H-like"/>
    <property type="match status" value="1"/>
</dbReference>
<keyword evidence="4" id="KW-0862">Zinc</keyword>
<feature type="compositionally biased region" description="Low complexity" evidence="6">
    <location>
        <begin position="357"/>
        <end position="367"/>
    </location>
</feature>
<evidence type="ECO:0000259" key="7">
    <source>
        <dbReference type="Pfam" id="PF05699"/>
    </source>
</evidence>
<dbReference type="InterPro" id="IPR036236">
    <property type="entry name" value="Znf_C2H2_sf"/>
</dbReference>
<sequence>MNPQSSEADTFKKDNKRQRSSVWNYFKRVSINGVNRAECLQKECGKTFSLVNWSTSALFKHLRDIHKIENLKKNTNGRVIIGRIQHKLSKAQKKKLDSLAIEAIIKDGRSFNDFNKTGLKRFLQYAIPGYNPIHRNNVHENLRKLYLSHRKIMINDLSNVSDIAITVDFWSDRKSQSYLVLTGHYVDEAFKSISTVLQFSTFDKRHFSDLIGKEIEQQLIDLNIFHKVTTITCDNAPNMLGLFQHLSRDIIRIPCMAHVLHLILCNGLNIWETGEVDDSNNTTAKRKNNKEKHEFDEGLSQSVRKMSIGGDDVSTLDQQNSQDSEEDVSGVACFIISICFPFQISEDEIESDEENGAAEGAEGTETNGGKDSEKKDGEDEIESDDSDFEDDKIEDNFQFGVVTNAADTQERASIIVERQIGYILRKPFQNATNLISGNQYATIGLGLFVMRKIQQDFLQHIRSDDSDVLQKLKKLIDEKLIYYTTDKFGEEFMNLIIHAYFDPYGLSVLTQKEIVAIERQLRNSTRHIFCDHHPTTTSEKLKSTALDKFLDSIHGDVDDMPQVASNTSTSSFTNEAKKYRQLSASFMADKRTDKCAAVFWNCYHQSLSNFAILARKYLATPATSVPSESAFSKSAYYGRKERTTIHADKLSQSKPNPNPDPNPETKFKSRSKSRNQIQIQIQIQIQEPNPNPNPNPETKPKSKSKSRDQTQTQIQILLNKSKSLDLLHPYLQFKIILKGSHDQRTQIEKKNNTDDHRGMLTANGGEQIYEYEVHLIDMKKNNSYRKKRRLE</sequence>
<dbReference type="SMART" id="SM00614">
    <property type="entry name" value="ZnF_BED"/>
    <property type="match status" value="1"/>
</dbReference>
<feature type="compositionally biased region" description="Basic and acidic residues" evidence="6">
    <location>
        <begin position="368"/>
        <end position="377"/>
    </location>
</feature>